<reference evidence="1" key="2">
    <citation type="submission" date="2020-06" db="EMBL/GenBank/DDBJ databases">
        <title>Helianthus annuus Genome sequencing and assembly Release 2.</title>
        <authorList>
            <person name="Gouzy J."/>
            <person name="Langlade N."/>
            <person name="Munos S."/>
        </authorList>
    </citation>
    <scope>NUCLEOTIDE SEQUENCE</scope>
    <source>
        <tissue evidence="1">Leaves</tissue>
    </source>
</reference>
<accession>A0A9K3MW03</accession>
<sequence>MYRDVVSDVACGDDGGSAVPWVAQEKKNIRMISYWHLYCPKLYNHRTTTSCIQSACNTNSINK</sequence>
<organism evidence="1 2">
    <name type="scientific">Helianthus annuus</name>
    <name type="common">Common sunflower</name>
    <dbReference type="NCBI Taxonomy" id="4232"/>
    <lineage>
        <taxon>Eukaryota</taxon>
        <taxon>Viridiplantae</taxon>
        <taxon>Streptophyta</taxon>
        <taxon>Embryophyta</taxon>
        <taxon>Tracheophyta</taxon>
        <taxon>Spermatophyta</taxon>
        <taxon>Magnoliopsida</taxon>
        <taxon>eudicotyledons</taxon>
        <taxon>Gunneridae</taxon>
        <taxon>Pentapetalae</taxon>
        <taxon>asterids</taxon>
        <taxon>campanulids</taxon>
        <taxon>Asterales</taxon>
        <taxon>Asteraceae</taxon>
        <taxon>Asteroideae</taxon>
        <taxon>Heliantheae alliance</taxon>
        <taxon>Heliantheae</taxon>
        <taxon>Helianthus</taxon>
    </lineage>
</organism>
<evidence type="ECO:0000313" key="1">
    <source>
        <dbReference type="EMBL" id="KAF5778009.1"/>
    </source>
</evidence>
<reference evidence="1" key="1">
    <citation type="journal article" date="2017" name="Nature">
        <title>The sunflower genome provides insights into oil metabolism, flowering and Asterid evolution.</title>
        <authorList>
            <person name="Badouin H."/>
            <person name="Gouzy J."/>
            <person name="Grassa C.J."/>
            <person name="Murat F."/>
            <person name="Staton S.E."/>
            <person name="Cottret L."/>
            <person name="Lelandais-Briere C."/>
            <person name="Owens G.L."/>
            <person name="Carrere S."/>
            <person name="Mayjonade B."/>
            <person name="Legrand L."/>
            <person name="Gill N."/>
            <person name="Kane N.C."/>
            <person name="Bowers J.E."/>
            <person name="Hubner S."/>
            <person name="Bellec A."/>
            <person name="Berard A."/>
            <person name="Berges H."/>
            <person name="Blanchet N."/>
            <person name="Boniface M.C."/>
            <person name="Brunel D."/>
            <person name="Catrice O."/>
            <person name="Chaidir N."/>
            <person name="Claudel C."/>
            <person name="Donnadieu C."/>
            <person name="Faraut T."/>
            <person name="Fievet G."/>
            <person name="Helmstetter N."/>
            <person name="King M."/>
            <person name="Knapp S.J."/>
            <person name="Lai Z."/>
            <person name="Le Paslier M.C."/>
            <person name="Lippi Y."/>
            <person name="Lorenzon L."/>
            <person name="Mandel J.R."/>
            <person name="Marage G."/>
            <person name="Marchand G."/>
            <person name="Marquand E."/>
            <person name="Bret-Mestries E."/>
            <person name="Morien E."/>
            <person name="Nambeesan S."/>
            <person name="Nguyen T."/>
            <person name="Pegot-Espagnet P."/>
            <person name="Pouilly N."/>
            <person name="Raftis F."/>
            <person name="Sallet E."/>
            <person name="Schiex T."/>
            <person name="Thomas J."/>
            <person name="Vandecasteele C."/>
            <person name="Vares D."/>
            <person name="Vear F."/>
            <person name="Vautrin S."/>
            <person name="Crespi M."/>
            <person name="Mangin B."/>
            <person name="Burke J.M."/>
            <person name="Salse J."/>
            <person name="Munos S."/>
            <person name="Vincourt P."/>
            <person name="Rieseberg L.H."/>
            <person name="Langlade N.B."/>
        </authorList>
    </citation>
    <scope>NUCLEOTIDE SEQUENCE</scope>
    <source>
        <tissue evidence="1">Leaves</tissue>
    </source>
</reference>
<protein>
    <submittedName>
        <fullName evidence="1">Uncharacterized protein</fullName>
    </submittedName>
</protein>
<keyword evidence="2" id="KW-1185">Reference proteome</keyword>
<gene>
    <name evidence="1" type="ORF">HanXRQr2_Chr12g0542451</name>
</gene>
<dbReference type="AlphaFoldDB" id="A0A9K3MW03"/>
<comment type="caution">
    <text evidence="1">The sequence shown here is derived from an EMBL/GenBank/DDBJ whole genome shotgun (WGS) entry which is preliminary data.</text>
</comment>
<dbReference type="Proteomes" id="UP000215914">
    <property type="component" value="Unassembled WGS sequence"/>
</dbReference>
<evidence type="ECO:0000313" key="2">
    <source>
        <dbReference type="Proteomes" id="UP000215914"/>
    </source>
</evidence>
<proteinExistence type="predicted"/>
<name>A0A9K3MW03_HELAN</name>
<dbReference type="EMBL" id="MNCJ02000327">
    <property type="protein sequence ID" value="KAF5778009.1"/>
    <property type="molecule type" value="Genomic_DNA"/>
</dbReference>
<dbReference type="Gramene" id="mRNA:HanXRQr2_Chr12g0542451">
    <property type="protein sequence ID" value="mRNA:HanXRQr2_Chr12g0542451"/>
    <property type="gene ID" value="HanXRQr2_Chr12g0542451"/>
</dbReference>